<evidence type="ECO:0000313" key="2">
    <source>
        <dbReference type="EMBL" id="AWR98179.1"/>
    </source>
</evidence>
<dbReference type="KEGG" id="asul:DFR86_01695"/>
<organism evidence="2 3">
    <name type="scientific">Acidianus sulfidivorans JP7</name>
    <dbReference type="NCBI Taxonomy" id="619593"/>
    <lineage>
        <taxon>Archaea</taxon>
        <taxon>Thermoproteota</taxon>
        <taxon>Thermoprotei</taxon>
        <taxon>Sulfolobales</taxon>
        <taxon>Sulfolobaceae</taxon>
        <taxon>Acidianus</taxon>
    </lineage>
</organism>
<protein>
    <submittedName>
        <fullName evidence="2">Glycopeptidase</fullName>
    </submittedName>
</protein>
<evidence type="ECO:0000259" key="1">
    <source>
        <dbReference type="Pfam" id="PF12222"/>
    </source>
</evidence>
<dbReference type="OrthoDB" id="34169at2157"/>
<dbReference type="Pfam" id="PF12222">
    <property type="entry name" value="PNGaseA"/>
    <property type="match status" value="1"/>
</dbReference>
<dbReference type="InterPro" id="IPR056948">
    <property type="entry name" value="PNGaseA_N"/>
</dbReference>
<proteinExistence type="predicted"/>
<dbReference type="Proteomes" id="UP000248410">
    <property type="component" value="Chromosome"/>
</dbReference>
<name>A0A2U9IQ47_9CREN</name>
<sequence>MSQNEDINSVSHPLLLSNVTVGSSMPFSQDPAYYSFEAYHILPPNETPVIVHVATNLLFNDTGLKPYYLHVNIPEGNYSLELMNVSIREFNGTQYDRQAYIFVNGVPIFWGSTQEIQNSTAEVDVTMFENLLQGNVTFEPVIQNYYDAKIGITGLYELNITLYLYPGPKPEGLPNGFIPLFVNCTLEGIDYNYSYVILSPSLPMVSASYTIPNGTYKMDALIWEEGGGVDEFWYANEPATRSILMYYDGKLASVINPYETIYTGGINLFYWKPLTSINTLSFHSPYIVELTPLLALGNKANISITVTNMIPGSAWDIAGVLMLWINESNPMISGNLVVQKSSFMDSGPMYIPSYLGIYYLEDGHYNIQYESILKFKYGTETSDVIQSGMFVARQEFNNVFEYAYLDESFSEKAVDYGLYNSSLNIYGNYPISMNFDVIAFPITSTSVIPYNLTYEQNGTISLGLTYNFSWIYGNYSHSVYTKESLYSIGGFSGILEVINSYGGAILVSLNSNNAETFKNLTAIWLVDGSGFEENFSAGALQNSTVNLNGYYIYIKQSFTKIDPHNDNTKSVSGYNNEYTTIKVHTSKLSKLDLYKLKIDNSVKALYIRLYRY</sequence>
<accession>A0A2U9IQ47</accession>
<dbReference type="AlphaFoldDB" id="A0A2U9IQ47"/>
<dbReference type="EMBL" id="CP029288">
    <property type="protein sequence ID" value="AWR98179.1"/>
    <property type="molecule type" value="Genomic_DNA"/>
</dbReference>
<keyword evidence="3" id="KW-1185">Reference proteome</keyword>
<gene>
    <name evidence="2" type="ORF">DFR86_01695</name>
</gene>
<reference evidence="2 3" key="1">
    <citation type="submission" date="2018-05" db="EMBL/GenBank/DDBJ databases">
        <title>Complete Genome Sequences of Extremely Thermoacidophilic, Metal-Mobilizing Type-Strain Members of the Archaeal Family Sulfolobaceae: Acidianus brierleyi DSM-1651T, Acidianus sulfidivorans DSM-18786T, Metallosphaera hakonensis DSM-7519T, and Metallosphaera prunae DSM-10039T.</title>
        <authorList>
            <person name="Counts J.A."/>
            <person name="Kelly R.M."/>
        </authorList>
    </citation>
    <scope>NUCLEOTIDE SEQUENCE [LARGE SCALE GENOMIC DNA]</scope>
    <source>
        <strain evidence="2 3">JP7</strain>
    </source>
</reference>
<feature type="domain" description="Peptide N-acetyl-beta-D-glucosaminyl asparaginase amidase A N-terminal" evidence="1">
    <location>
        <begin position="69"/>
        <end position="340"/>
    </location>
</feature>
<evidence type="ECO:0000313" key="3">
    <source>
        <dbReference type="Proteomes" id="UP000248410"/>
    </source>
</evidence>
<dbReference type="PANTHER" id="PTHR31104">
    <property type="entry name" value="PEPTIDE-N4-(N-ACETYL-BETA-GLUCOSAMINYL)ASPARAGINE AMIDASE A PROTEIN"/>
    <property type="match status" value="1"/>
</dbReference>
<dbReference type="InterPro" id="IPR021102">
    <property type="entry name" value="PNGase_A"/>
</dbReference>